<dbReference type="GO" id="GO:0005829">
    <property type="term" value="C:cytosol"/>
    <property type="evidence" value="ECO:0007669"/>
    <property type="project" value="TreeGrafter"/>
</dbReference>
<evidence type="ECO:0000256" key="1">
    <source>
        <dbReference type="ARBA" id="ARBA00010122"/>
    </source>
</evidence>
<keyword evidence="4" id="KW-1185">Reference proteome</keyword>
<evidence type="ECO:0000313" key="4">
    <source>
        <dbReference type="Proteomes" id="UP000001137"/>
    </source>
</evidence>
<dbReference type="InterPro" id="IPR036393">
    <property type="entry name" value="AceGlu_kinase-like_sf"/>
</dbReference>
<keyword evidence="3" id="KW-0808">Transferase</keyword>
<sequence length="377" mass="40962">MPRTLNVTVAKVGGSLLKPGDVEKVLSKVIERHMVDDGKLILVVSAMKGVTDLLIKAYDEGKPHLIKDAIQPYLNEAYRFGLSKLGSLIEGVGERLETLINVREPWVRDNVVVHGELLSVMLIESILYNELGVDAGAVYDPGITTNEDWGKASVLGVSSHYVKHRLTWALSRRSIVVVPGFLGISLNGRLTSLGRGGSDYTASLIAAYINAPRLIFYTDVEGIMTGDPRIIGDAKVIPSLTHEEAYVASLTGAKKFHPGTFKPLIDSNVNVMVTNPWSSSGTSIISRCVNTPKLVSVSDVGSIGLINLKSGYAVTVVGCVMGLDEYRREVYLIMSSYDPVDVVNDTEGNAVSSIVKDQDEAVKLAKDLHKWVVSWIR</sequence>
<dbReference type="InterPro" id="IPR001048">
    <property type="entry name" value="Asp/Glu/Uridylate_kinase"/>
</dbReference>
<dbReference type="GO" id="GO:0009089">
    <property type="term" value="P:lysine biosynthetic process via diaminopimelate"/>
    <property type="evidence" value="ECO:0007669"/>
    <property type="project" value="TreeGrafter"/>
</dbReference>
<dbReference type="GO" id="GO:0009090">
    <property type="term" value="P:homoserine biosynthetic process"/>
    <property type="evidence" value="ECO:0007669"/>
    <property type="project" value="TreeGrafter"/>
</dbReference>
<dbReference type="SUPFAM" id="SSF53633">
    <property type="entry name" value="Carbamate kinase-like"/>
    <property type="match status" value="1"/>
</dbReference>
<feature type="domain" description="Aspartate/glutamate/uridylate kinase" evidence="2">
    <location>
        <begin position="7"/>
        <end position="275"/>
    </location>
</feature>
<dbReference type="PANTHER" id="PTHR21499">
    <property type="entry name" value="ASPARTATE KINASE"/>
    <property type="match status" value="1"/>
</dbReference>
<dbReference type="RefSeq" id="WP_012185083.1">
    <property type="nucleotide sequence ID" value="NC_009954.1"/>
</dbReference>
<dbReference type="Pfam" id="PF00696">
    <property type="entry name" value="AA_kinase"/>
    <property type="match status" value="1"/>
</dbReference>
<dbReference type="EMBL" id="CP000852">
    <property type="protein sequence ID" value="ABW00863.1"/>
    <property type="molecule type" value="Genomic_DNA"/>
</dbReference>
<dbReference type="GO" id="GO:0004072">
    <property type="term" value="F:aspartate kinase activity"/>
    <property type="evidence" value="ECO:0007669"/>
    <property type="project" value="UniProtKB-EC"/>
</dbReference>
<dbReference type="GeneID" id="5710303"/>
<dbReference type="CDD" id="cd04234">
    <property type="entry name" value="AAK_AK"/>
    <property type="match status" value="1"/>
</dbReference>
<gene>
    <name evidence="3" type="ordered locus">Cmaq_0009</name>
</gene>
<dbReference type="PANTHER" id="PTHR21499:SF70">
    <property type="entry name" value="ASPARTOKINASE"/>
    <property type="match status" value="1"/>
</dbReference>
<name>A8M9I2_CALMQ</name>
<proteinExistence type="inferred from homology"/>
<dbReference type="eggNOG" id="arCOG00861">
    <property type="taxonomic scope" value="Archaea"/>
</dbReference>
<dbReference type="OrthoDB" id="8904at2157"/>
<dbReference type="EC" id="2.7.2.4" evidence="3"/>
<keyword evidence="3" id="KW-0418">Kinase</keyword>
<dbReference type="KEGG" id="cma:Cmaq_0009"/>
<dbReference type="AlphaFoldDB" id="A8M9I2"/>
<accession>A8M9I2</accession>
<evidence type="ECO:0000259" key="2">
    <source>
        <dbReference type="Pfam" id="PF00696"/>
    </source>
</evidence>
<reference evidence="3 4" key="1">
    <citation type="submission" date="2007-10" db="EMBL/GenBank/DDBJ databases">
        <title>Complete sequence of Caldivirga maquilingensis IC-167.</title>
        <authorList>
            <consortium name="US DOE Joint Genome Institute"/>
            <person name="Copeland A."/>
            <person name="Lucas S."/>
            <person name="Lapidus A."/>
            <person name="Barry K."/>
            <person name="Glavina del Rio T."/>
            <person name="Dalin E."/>
            <person name="Tice H."/>
            <person name="Pitluck S."/>
            <person name="Saunders E."/>
            <person name="Brettin T."/>
            <person name="Bruce D."/>
            <person name="Detter J.C."/>
            <person name="Han C."/>
            <person name="Schmutz J."/>
            <person name="Larimer F."/>
            <person name="Land M."/>
            <person name="Hauser L."/>
            <person name="Kyrpides N."/>
            <person name="Ivanova N."/>
            <person name="Biddle J.F."/>
            <person name="Zhang Z."/>
            <person name="Fitz-Gibbon S.T."/>
            <person name="Lowe T.M."/>
            <person name="Saltikov C."/>
            <person name="House C.H."/>
            <person name="Richardson P."/>
        </authorList>
    </citation>
    <scope>NUCLEOTIDE SEQUENCE [LARGE SCALE GENOMIC DNA]</scope>
    <source>
        <strain evidence="4">ATCC 700844 / DSM 13496 / JCM 10307 / IC-167</strain>
    </source>
</reference>
<evidence type="ECO:0000313" key="3">
    <source>
        <dbReference type="EMBL" id="ABW00863.1"/>
    </source>
</evidence>
<comment type="similarity">
    <text evidence="1">Belongs to the aspartokinase family.</text>
</comment>
<dbReference type="HOGENOM" id="CLU_009116_6_3_2"/>
<dbReference type="Gene3D" id="3.40.1160.10">
    <property type="entry name" value="Acetylglutamate kinase-like"/>
    <property type="match status" value="1"/>
</dbReference>
<organism evidence="3 4">
    <name type="scientific">Caldivirga maquilingensis (strain ATCC 700844 / DSM 13496 / JCM 10307 / IC-167)</name>
    <dbReference type="NCBI Taxonomy" id="397948"/>
    <lineage>
        <taxon>Archaea</taxon>
        <taxon>Thermoproteota</taxon>
        <taxon>Thermoprotei</taxon>
        <taxon>Thermoproteales</taxon>
        <taxon>Thermoproteaceae</taxon>
        <taxon>Caldivirga</taxon>
    </lineage>
</organism>
<dbReference type="STRING" id="397948.Cmaq_0009"/>
<protein>
    <submittedName>
        <fullName evidence="3">Aspartate kinase</fullName>
        <ecNumber evidence="3">2.7.2.4</ecNumber>
    </submittedName>
</protein>
<dbReference type="Proteomes" id="UP000001137">
    <property type="component" value="Chromosome"/>
</dbReference>